<gene>
    <name evidence="7" type="ORF">KU39_195</name>
</gene>
<proteinExistence type="inferred from homology"/>
<comment type="subcellular location">
    <subcellularLocation>
        <location evidence="1 6">Membrane</location>
        <topology evidence="1 6">Multi-pass membrane protein</topology>
    </subcellularLocation>
</comment>
<reference evidence="7 8" key="1">
    <citation type="journal article" date="2014" name="Genome Announc.">
        <title>Comparative Genome Analysis of Two Isolates of the Fish Pathogen Piscirickettsia salmonis from Different Hosts Reveals Major Differences in Virulence-Associated Secretion Systems.</title>
        <authorList>
            <person name="Bohle H."/>
            <person name="Henriquez P."/>
            <person name="Grothusen H."/>
            <person name="Navas E."/>
            <person name="Sandoval A."/>
            <person name="Bustamante F."/>
            <person name="Bustos P."/>
            <person name="Mancilla M."/>
        </authorList>
    </citation>
    <scope>NUCLEOTIDE SEQUENCE [LARGE SCALE GENOMIC DNA]</scope>
    <source>
        <strain evidence="8">B1-32597</strain>
    </source>
</reference>
<dbReference type="GO" id="GO:0016020">
    <property type="term" value="C:membrane"/>
    <property type="evidence" value="ECO:0007669"/>
    <property type="project" value="UniProtKB-SubCell"/>
</dbReference>
<feature type="transmembrane region" description="Helical" evidence="6">
    <location>
        <begin position="37"/>
        <end position="59"/>
    </location>
</feature>
<keyword evidence="4 6" id="KW-1133">Transmembrane helix</keyword>
<dbReference type="GO" id="GO:0046873">
    <property type="term" value="F:metal ion transmembrane transporter activity"/>
    <property type="evidence" value="ECO:0007669"/>
    <property type="project" value="InterPro"/>
</dbReference>
<dbReference type="OrthoDB" id="9801356at2"/>
<dbReference type="PANTHER" id="PTHR12608">
    <property type="entry name" value="TRANSMEMBRANE PROTEIN HTP-1 RELATED"/>
    <property type="match status" value="1"/>
</dbReference>
<evidence type="ECO:0000256" key="3">
    <source>
        <dbReference type="ARBA" id="ARBA00022692"/>
    </source>
</evidence>
<sequence length="192" mass="21639">MHSFLISTLTVSTAELGDKTQLLTLLFAARFQKPLPIILAIFIATLLNHGITTWLGVFFSSFFSPIILHSLLMLSFIITAIWALIPDTLDKSEPEKTKNKNIFWVVLITFFIAELGDKTQLITLTLSIQYQAIFWVTLGTTLGMMIANIPAVFLGKIWCKRLPLQQIRIASALLFIILASYEAYQLVQLFNS</sequence>
<comment type="similarity">
    <text evidence="2 6">Belongs to the GDT1 family.</text>
</comment>
<dbReference type="Proteomes" id="UP000029558">
    <property type="component" value="Chromosome"/>
</dbReference>
<evidence type="ECO:0000256" key="6">
    <source>
        <dbReference type="RuleBase" id="RU365102"/>
    </source>
</evidence>
<evidence type="ECO:0000256" key="1">
    <source>
        <dbReference type="ARBA" id="ARBA00004141"/>
    </source>
</evidence>
<keyword evidence="3 6" id="KW-0812">Transmembrane</keyword>
<evidence type="ECO:0000256" key="2">
    <source>
        <dbReference type="ARBA" id="ARBA00009190"/>
    </source>
</evidence>
<evidence type="ECO:0000313" key="7">
    <source>
        <dbReference type="EMBL" id="ALB21381.1"/>
    </source>
</evidence>
<dbReference type="EMBL" id="CP012508">
    <property type="protein sequence ID" value="ALB21381.1"/>
    <property type="molecule type" value="Genomic_DNA"/>
</dbReference>
<dbReference type="Pfam" id="PF01169">
    <property type="entry name" value="GDT1"/>
    <property type="match status" value="2"/>
</dbReference>
<feature type="transmembrane region" description="Helical" evidence="6">
    <location>
        <begin position="132"/>
        <end position="155"/>
    </location>
</feature>
<feature type="transmembrane region" description="Helical" evidence="6">
    <location>
        <begin position="167"/>
        <end position="187"/>
    </location>
</feature>
<organism evidence="7 8">
    <name type="scientific">Piscirickettsia salmonis</name>
    <dbReference type="NCBI Taxonomy" id="1238"/>
    <lineage>
        <taxon>Bacteria</taxon>
        <taxon>Pseudomonadati</taxon>
        <taxon>Pseudomonadota</taxon>
        <taxon>Gammaproteobacteria</taxon>
        <taxon>Thiotrichales</taxon>
        <taxon>Piscirickettsiaceae</taxon>
        <taxon>Piscirickettsia</taxon>
    </lineage>
</organism>
<evidence type="ECO:0000313" key="8">
    <source>
        <dbReference type="Proteomes" id="UP000029558"/>
    </source>
</evidence>
<evidence type="ECO:0000256" key="5">
    <source>
        <dbReference type="ARBA" id="ARBA00023136"/>
    </source>
</evidence>
<evidence type="ECO:0000256" key="4">
    <source>
        <dbReference type="ARBA" id="ARBA00022989"/>
    </source>
</evidence>
<protein>
    <recommendedName>
        <fullName evidence="6">GDT1 family protein</fullName>
    </recommendedName>
</protein>
<keyword evidence="5 6" id="KW-0472">Membrane</keyword>
<name>A0A1L6TG63_PISSA</name>
<feature type="transmembrane region" description="Helical" evidence="6">
    <location>
        <begin position="66"/>
        <end position="85"/>
    </location>
</feature>
<dbReference type="InterPro" id="IPR001727">
    <property type="entry name" value="GDT1-like"/>
</dbReference>
<dbReference type="PANTHER" id="PTHR12608:SF1">
    <property type="entry name" value="TRANSMEMBRANE PROTEIN 165"/>
    <property type="match status" value="1"/>
</dbReference>
<dbReference type="RefSeq" id="WP_036774109.1">
    <property type="nucleotide sequence ID" value="NZ_CP012508.1"/>
</dbReference>
<accession>A0A1L6TG63</accession>
<dbReference type="AlphaFoldDB" id="A0A1L6TG63"/>
<comment type="caution">
    <text evidence="6">Lacks conserved residue(s) required for the propagation of feature annotation.</text>
</comment>